<comment type="caution">
    <text evidence="1">The sequence shown here is derived from an EMBL/GenBank/DDBJ whole genome shotgun (WGS) entry which is preliminary data.</text>
</comment>
<evidence type="ECO:0000313" key="2">
    <source>
        <dbReference type="Proteomes" id="UP000092607"/>
    </source>
</evidence>
<accession>A0A1B8Q232</accession>
<organism evidence="1 2">
    <name type="scientific">Moraxella lacunata</name>
    <dbReference type="NCBI Taxonomy" id="477"/>
    <lineage>
        <taxon>Bacteria</taxon>
        <taxon>Pseudomonadati</taxon>
        <taxon>Pseudomonadota</taxon>
        <taxon>Gammaproteobacteria</taxon>
        <taxon>Moraxellales</taxon>
        <taxon>Moraxellaceae</taxon>
        <taxon>Moraxella</taxon>
    </lineage>
</organism>
<name>A0A1B8Q232_MORLA</name>
<proteinExistence type="predicted"/>
<dbReference type="AlphaFoldDB" id="A0A1B8Q232"/>
<sequence length="109" mass="12625">MPSITFDSLEVPLANSQENILDAIKKLENVGCVTEFDEILNGFPMGHWKEYYLDVLKNNGYTGEVLSIGGYDSRYGAYYGLWNPQRMEYSEFQTYLKNQLQVYLDNQFA</sequence>
<dbReference type="RefSeq" id="WP_065255019.1">
    <property type="nucleotide sequence ID" value="NZ_JARDJM010000007.1"/>
</dbReference>
<dbReference type="Proteomes" id="UP000092607">
    <property type="component" value="Unassembled WGS sequence"/>
</dbReference>
<gene>
    <name evidence="1" type="ORF">A9309_06865</name>
</gene>
<evidence type="ECO:0000313" key="1">
    <source>
        <dbReference type="EMBL" id="OBX62863.1"/>
    </source>
</evidence>
<dbReference type="EMBL" id="LZMS01000058">
    <property type="protein sequence ID" value="OBX62863.1"/>
    <property type="molecule type" value="Genomic_DNA"/>
</dbReference>
<protein>
    <submittedName>
        <fullName evidence="1">Uncharacterized protein</fullName>
    </submittedName>
</protein>
<reference evidence="1 2" key="1">
    <citation type="submission" date="2016-06" db="EMBL/GenBank/DDBJ databases">
        <title>Draft genome of Moraxella lacunata CCUG 57757A.</title>
        <authorList>
            <person name="Salva-Serra F."/>
            <person name="Engstrom-Jakobsson H."/>
            <person name="Thorell K."/>
            <person name="Gonzales-Siles L."/>
            <person name="Karlsson R."/>
            <person name="Boulund F."/>
            <person name="Engstrand L."/>
            <person name="Kristiansson E."/>
            <person name="Moore E."/>
        </authorList>
    </citation>
    <scope>NUCLEOTIDE SEQUENCE [LARGE SCALE GENOMIC DNA]</scope>
    <source>
        <strain evidence="1 2">CCUG 57757A</strain>
    </source>
</reference>